<keyword evidence="4 14" id="KW-0597">Phosphoprotein</keyword>
<dbReference type="Pfam" id="PF13426">
    <property type="entry name" value="PAS_9"/>
    <property type="match status" value="1"/>
</dbReference>
<evidence type="ECO:0000256" key="12">
    <source>
        <dbReference type="ARBA" id="ARBA00023136"/>
    </source>
</evidence>
<dbReference type="PRINTS" id="PR00344">
    <property type="entry name" value="BCTRLSENSOR"/>
</dbReference>
<dbReference type="PANTHER" id="PTHR43642">
    <property type="entry name" value="HYBRID SIGNAL TRANSDUCTION HISTIDINE KINASE G"/>
    <property type="match status" value="1"/>
</dbReference>
<evidence type="ECO:0000256" key="4">
    <source>
        <dbReference type="ARBA" id="ARBA00022553"/>
    </source>
</evidence>
<dbReference type="InterPro" id="IPR005467">
    <property type="entry name" value="His_kinase_dom"/>
</dbReference>
<dbReference type="SUPFAM" id="SSF56112">
    <property type="entry name" value="Protein kinase-like (PK-like)"/>
    <property type="match status" value="1"/>
</dbReference>
<evidence type="ECO:0000256" key="13">
    <source>
        <dbReference type="PROSITE-ProRule" id="PRU00110"/>
    </source>
</evidence>
<dbReference type="Gene3D" id="3.40.50.2300">
    <property type="match status" value="1"/>
</dbReference>
<dbReference type="SUPFAM" id="SSF55874">
    <property type="entry name" value="ATPase domain of HSP90 chaperone/DNA topoisomerase II/histidine kinase"/>
    <property type="match status" value="1"/>
</dbReference>
<evidence type="ECO:0000259" key="20">
    <source>
        <dbReference type="PROSITE" id="PS50113"/>
    </source>
</evidence>
<evidence type="ECO:0000259" key="19">
    <source>
        <dbReference type="PROSITE" id="PS50112"/>
    </source>
</evidence>
<proteinExistence type="predicted"/>
<dbReference type="SUPFAM" id="SSF55781">
    <property type="entry name" value="GAF domain-like"/>
    <property type="match status" value="1"/>
</dbReference>
<dbReference type="Proteomes" id="UP000595663">
    <property type="component" value="Chromosome"/>
</dbReference>
<keyword evidence="12" id="KW-0472">Membrane</keyword>
<dbReference type="FunFam" id="1.10.287.130:FF:000004">
    <property type="entry name" value="Ethylene receptor 1"/>
    <property type="match status" value="1"/>
</dbReference>
<dbReference type="InterPro" id="IPR036641">
    <property type="entry name" value="HPT_dom_sf"/>
</dbReference>
<dbReference type="PROSITE" id="PS50113">
    <property type="entry name" value="PAC"/>
    <property type="match status" value="1"/>
</dbReference>
<evidence type="ECO:0000256" key="10">
    <source>
        <dbReference type="ARBA" id="ARBA00022989"/>
    </source>
</evidence>
<dbReference type="SMART" id="SM00388">
    <property type="entry name" value="HisKA"/>
    <property type="match status" value="1"/>
</dbReference>
<dbReference type="Gene3D" id="3.30.565.10">
    <property type="entry name" value="Histidine kinase-like ATPase, C-terminal domain"/>
    <property type="match status" value="1"/>
</dbReference>
<dbReference type="InterPro" id="IPR001789">
    <property type="entry name" value="Sig_transdc_resp-reg_receiver"/>
</dbReference>
<dbReference type="InterPro" id="IPR000719">
    <property type="entry name" value="Prot_kinase_dom"/>
</dbReference>
<evidence type="ECO:0000256" key="8">
    <source>
        <dbReference type="ARBA" id="ARBA00022777"/>
    </source>
</evidence>
<dbReference type="PANTHER" id="PTHR43642:SF1">
    <property type="entry name" value="HYBRID SIGNAL TRANSDUCTION HISTIDINE KINASE G"/>
    <property type="match status" value="1"/>
</dbReference>
<sequence>MKHTPGFQIQTIIHRGKHCTVSRALRDSDLQPVIIKQLNRNITTPEDIGRFEHEYELLSSLDIEGVATPLPLNSIDNQTTLILPDLGGLSLRQMMQKKRYPWEQVLPMVICLSELLGRLHSERVIHKKLSPDNILWLPDTEDVQLIDFAISTRLAREQASWNSQQLSIDDLQYMAPEQTGRINRHIDYRSDFYSLGVVLYEMFCGRPPFRGEDRLQLIHCHIAKQPKAPNDINPALPEMLSRIILKLMAKDASERYQSSFGITEDLRKCLNCWNQQQNIPLFNIARKDISENFSVPQRLYGRAAIIQKLRSSFDHRAPQSQELILITGYAGIGKSSLVHELRHYIHEQNGRFISGKFDQFRRNRPYSGIFLALQGLIRQLLTESDQDISVHRDLICKALGQSAHTLISLVPELELIIGKPLTSQRLSIFEEQNRFSILVKALISAFATPETPLLLFLDDLHWGDLASFNLISSLCEDGDMPNLLIVSSYRDQAVGHSHPLALTINRLKQGNCRISEILLEPLNKTQTTRLIADTLRTEPQHCTALAQICMEKTQGNPFFLIQLLYSLYDEGLISFHQNRWQWDETKIQSREMSDNVIDLMVSKIQKLSDESQKALQMAACIGSPFDLNTLSVVLEQSENTTTKNLMDAVREGLLIPLDINYASSSGLTFDRHRFRFIHDRIQQAAYSLIPENLRQALHLKIGQLLQQRVSNRHNIPVFEVTNHLNSARNLIESEDQLIELASLNCQSGIQALDSAAFDAAQEYFQTGIELLSEDRWQQHYDLTLSLYTSGTEAAYISSQFEQMNYLIDQVIENSNNILDQVKVYEIRIQSHVARNQFEQAMQVALQILRMLGVELPVKPSKRQTWQGVLRTQWLLHRRSREQILEAKPMQDPYDLAALSILASMFGVVKFSSSALRPLVMAKEVELTLTRGLTAHSSMAFAGYGGILCGTYSAINQGYALGKIAMELDQRQPNRLIHHRTSSLFDTYVRHWKEPLNLSLESLLDGHQQALDCGDIEWGSYCLAAWIQFAFNQTTNFAELKPIIENHTASLRQYGQKQSTQYSLLALQAIDNLLGNSDDPTRLFGDFFSQQLLDEIHQEDHRTAICLYHYYSAILCFIMGSYQQANHHCETGSPYLPHIGGTYTAPCFEFIIALSQIALIPETSILQQSNKLKKVRQILRRFKRWARHCPENHQHVEHLLQAELYRVNRHFSKAMDFYDSAINAAQKNHFYLIAALARELAGRCYIEWDKQNIARTYLNEAWNGYLHLQLKPKLHQLQTQYPELFGGRNLSENNRNNTLVSVDQAEHFSNQQLDTISVIRSSQAISDEIVLEKLLGRLMALALESAGAQRAILILKEKGNLYIEAETVLERAPQFFNSLALDNNTTLPVSIVHYAARTKEIVVLSDAHRHDMFMQDSYIRKHKPRSLLCMPILYHGELTALLYLENNQSRNVFDPSRMETLQILSAQAAISIENAKLYSSLEHSEQEFRSLFENTVEAIFRASAQGHFISANPALAELLGYRNPEEFLNTITDIGSQCFINSQDLHQFLNLLSDDNRVTGFETEWQRRDGSPVNVSISARRELDDQGKPLYYEGSLTNITERKAKEQAQLNLQKSEAASQAKSEFLATISHEIRTPMNGILGMAQLLEKGHLHPEQQKQVKAIYQSGQTLLSILNDVLDFTKAEAGQVELDQTPFSVSQVLDELELMLRPMMQEKHLSFELNILDPLPDTIFGDRRSLGQVLMNLCANAIKFTQQGFVKISVKCIQTVQSANISFIVEDSGIGIPEESHHRIFQHFSQADSSITRRYGGTGLGLAISKKIVELQQGQIGFSSSEGHGSQFWFSIPYVLTSADQSNTTAVSAPKPGQPLHILLVEDTVINQLVAQGLLESDGHQVDIAENGYTALQKHNQNNYDLILMDIHLPDMDGMETTRRIRAHLNPKKANIRVIALTASVTEAEINNYHAAGIDAVVGKPLQYKELQQLIGKHNTNLETANTFMTNPVEEGSSSKLTTATRNEVPLLNQHLVDQHCSMLGQEKFTKLIDQLQQQCEQLTTKMEQSRLQGNDEQFRNIAHQLAGASANFGLLALSLKSKALEEENEAITEGTHAELNTLLEISLKELHQHTQQSRSGN</sequence>
<comment type="catalytic activity">
    <reaction evidence="1">
        <text>ATP + protein L-histidine = ADP + protein N-phospho-L-histidine.</text>
        <dbReference type="EC" id="2.7.13.3"/>
    </reaction>
</comment>
<dbReference type="GO" id="GO:0005524">
    <property type="term" value="F:ATP binding"/>
    <property type="evidence" value="ECO:0007669"/>
    <property type="project" value="UniProtKB-KW"/>
</dbReference>
<dbReference type="GO" id="GO:0000155">
    <property type="term" value="F:phosphorelay sensor kinase activity"/>
    <property type="evidence" value="ECO:0007669"/>
    <property type="project" value="InterPro"/>
</dbReference>
<keyword evidence="5" id="KW-0808">Transferase</keyword>
<feature type="domain" description="PAS" evidence="19">
    <location>
        <begin position="1483"/>
        <end position="1524"/>
    </location>
</feature>
<dbReference type="PROSITE" id="PS50112">
    <property type="entry name" value="PAS"/>
    <property type="match status" value="1"/>
</dbReference>
<dbReference type="SMART" id="SM00065">
    <property type="entry name" value="GAF"/>
    <property type="match status" value="1"/>
</dbReference>
<keyword evidence="23" id="KW-1185">Reference proteome</keyword>
<evidence type="ECO:0000259" key="18">
    <source>
        <dbReference type="PROSITE" id="PS50110"/>
    </source>
</evidence>
<dbReference type="SMART" id="SM00448">
    <property type="entry name" value="REC"/>
    <property type="match status" value="1"/>
</dbReference>
<keyword evidence="8 22" id="KW-0418">Kinase</keyword>
<evidence type="ECO:0000313" key="23">
    <source>
        <dbReference type="Proteomes" id="UP000595663"/>
    </source>
</evidence>
<evidence type="ECO:0000256" key="1">
    <source>
        <dbReference type="ARBA" id="ARBA00000085"/>
    </source>
</evidence>
<dbReference type="SUPFAM" id="SSF47226">
    <property type="entry name" value="Histidine-containing phosphotransfer domain, HPT domain"/>
    <property type="match status" value="1"/>
</dbReference>
<keyword evidence="15" id="KW-0175">Coiled coil</keyword>
<dbReference type="CDD" id="cd17546">
    <property type="entry name" value="REC_hyHK_CKI1_RcsC-like"/>
    <property type="match status" value="1"/>
</dbReference>
<dbReference type="EC" id="2.7.13.3" evidence="3"/>
<dbReference type="CDD" id="cd14014">
    <property type="entry name" value="STKc_PknB_like"/>
    <property type="match status" value="1"/>
</dbReference>
<dbReference type="RefSeq" id="WP_019620168.1">
    <property type="nucleotide sequence ID" value="NZ_AP014545.1"/>
</dbReference>
<dbReference type="InterPro" id="IPR011006">
    <property type="entry name" value="CheY-like_superfamily"/>
</dbReference>
<evidence type="ECO:0000313" key="22">
    <source>
        <dbReference type="EMBL" id="BBB27030.1"/>
    </source>
</evidence>
<dbReference type="CDD" id="cd00130">
    <property type="entry name" value="PAS"/>
    <property type="match status" value="1"/>
</dbReference>
<dbReference type="InterPro" id="IPR041664">
    <property type="entry name" value="AAA_16"/>
</dbReference>
<evidence type="ECO:0000256" key="6">
    <source>
        <dbReference type="ARBA" id="ARBA00022692"/>
    </source>
</evidence>
<keyword evidence="6" id="KW-0812">Transmembrane</keyword>
<dbReference type="PROSITE" id="PS50109">
    <property type="entry name" value="HIS_KIN"/>
    <property type="match status" value="1"/>
</dbReference>
<evidence type="ECO:0000259" key="17">
    <source>
        <dbReference type="PROSITE" id="PS50109"/>
    </source>
</evidence>
<dbReference type="FunFam" id="3.30.565.10:FF:000010">
    <property type="entry name" value="Sensor histidine kinase RcsC"/>
    <property type="match status" value="1"/>
</dbReference>
<dbReference type="Pfam" id="PF02518">
    <property type="entry name" value="HATPase_c"/>
    <property type="match status" value="1"/>
</dbReference>
<dbReference type="SUPFAM" id="SSF52540">
    <property type="entry name" value="P-loop containing nucleoside triphosphate hydrolases"/>
    <property type="match status" value="1"/>
</dbReference>
<dbReference type="Gene3D" id="1.10.287.130">
    <property type="match status" value="1"/>
</dbReference>
<feature type="domain" description="Response regulatory" evidence="18">
    <location>
        <begin position="1868"/>
        <end position="1986"/>
    </location>
</feature>
<keyword evidence="10" id="KW-1133">Transmembrane helix</keyword>
<dbReference type="InterPro" id="IPR036890">
    <property type="entry name" value="HATPase_C_sf"/>
</dbReference>
<dbReference type="Gene3D" id="3.40.50.300">
    <property type="entry name" value="P-loop containing nucleotide triphosphate hydrolases"/>
    <property type="match status" value="1"/>
</dbReference>
<feature type="modified residue" description="Phosphohistidine" evidence="13">
    <location>
        <position position="2071"/>
    </location>
</feature>
<dbReference type="PROSITE" id="PS50110">
    <property type="entry name" value="RESPONSE_REGULATORY"/>
    <property type="match status" value="1"/>
</dbReference>
<dbReference type="EMBL" id="AP014545">
    <property type="protein sequence ID" value="BBB27030.1"/>
    <property type="molecule type" value="Genomic_DNA"/>
</dbReference>
<dbReference type="InterPro" id="IPR053159">
    <property type="entry name" value="Hybrid_Histidine_Kinase"/>
</dbReference>
<dbReference type="InterPro" id="IPR003018">
    <property type="entry name" value="GAF"/>
</dbReference>
<evidence type="ECO:0000256" key="15">
    <source>
        <dbReference type="SAM" id="Coils"/>
    </source>
</evidence>
<dbReference type="SUPFAM" id="SSF55785">
    <property type="entry name" value="PYP-like sensor domain (PAS domain)"/>
    <property type="match status" value="1"/>
</dbReference>
<dbReference type="InterPro" id="IPR036097">
    <property type="entry name" value="HisK_dim/P_sf"/>
</dbReference>
<evidence type="ECO:0000256" key="7">
    <source>
        <dbReference type="ARBA" id="ARBA00022741"/>
    </source>
</evidence>
<evidence type="ECO:0000259" key="21">
    <source>
        <dbReference type="PROSITE" id="PS50894"/>
    </source>
</evidence>
<feature type="domain" description="PAC" evidence="20">
    <location>
        <begin position="1558"/>
        <end position="1610"/>
    </location>
</feature>
<keyword evidence="7" id="KW-0547">Nucleotide-binding</keyword>
<feature type="domain" description="Histidine kinase" evidence="17">
    <location>
        <begin position="1627"/>
        <end position="1847"/>
    </location>
</feature>
<evidence type="ECO:0000256" key="5">
    <source>
        <dbReference type="ARBA" id="ARBA00022679"/>
    </source>
</evidence>
<accession>A0A7R6STT1</accession>
<feature type="domain" description="HPt" evidence="21">
    <location>
        <begin position="2032"/>
        <end position="2128"/>
    </location>
</feature>
<evidence type="ECO:0000256" key="11">
    <source>
        <dbReference type="ARBA" id="ARBA00023012"/>
    </source>
</evidence>
<dbReference type="PROSITE" id="PS50894">
    <property type="entry name" value="HPT"/>
    <property type="match status" value="1"/>
</dbReference>
<dbReference type="CDD" id="cd00082">
    <property type="entry name" value="HisKA"/>
    <property type="match status" value="1"/>
</dbReference>
<dbReference type="Pfam" id="PF00512">
    <property type="entry name" value="HisKA"/>
    <property type="match status" value="1"/>
</dbReference>
<dbReference type="InterPro" id="IPR027417">
    <property type="entry name" value="P-loop_NTPase"/>
</dbReference>
<feature type="modified residue" description="4-aspartylphosphate" evidence="14">
    <location>
        <position position="1917"/>
    </location>
</feature>
<gene>
    <name evidence="22" type="ORF">AMJAP_2441</name>
</gene>
<feature type="domain" description="Protein kinase" evidence="16">
    <location>
        <begin position="7"/>
        <end position="270"/>
    </location>
</feature>
<dbReference type="Gene3D" id="3.30.450.20">
    <property type="entry name" value="PAS domain"/>
    <property type="match status" value="1"/>
</dbReference>
<dbReference type="InterPro" id="IPR035965">
    <property type="entry name" value="PAS-like_dom_sf"/>
</dbReference>
<dbReference type="InterPro" id="IPR000014">
    <property type="entry name" value="PAS"/>
</dbReference>
<feature type="coiled-coil region" evidence="15">
    <location>
        <begin position="2033"/>
        <end position="2060"/>
    </location>
</feature>
<dbReference type="InterPro" id="IPR004358">
    <property type="entry name" value="Sig_transdc_His_kin-like_C"/>
</dbReference>
<organism evidence="22 23">
    <name type="scientific">Amphritea japonica ATCC BAA-1530</name>
    <dbReference type="NCBI Taxonomy" id="1278309"/>
    <lineage>
        <taxon>Bacteria</taxon>
        <taxon>Pseudomonadati</taxon>
        <taxon>Pseudomonadota</taxon>
        <taxon>Gammaproteobacteria</taxon>
        <taxon>Oceanospirillales</taxon>
        <taxon>Oceanospirillaceae</taxon>
        <taxon>Amphritea</taxon>
    </lineage>
</organism>
<protein>
    <recommendedName>
        <fullName evidence="3">histidine kinase</fullName>
        <ecNumber evidence="3">2.7.13.3</ecNumber>
    </recommendedName>
</protein>
<dbReference type="NCBIfam" id="TIGR00229">
    <property type="entry name" value="sensory_box"/>
    <property type="match status" value="1"/>
</dbReference>
<keyword evidence="11" id="KW-0902">Two-component regulatory system</keyword>
<dbReference type="SUPFAM" id="SSF48452">
    <property type="entry name" value="TPR-like"/>
    <property type="match status" value="1"/>
</dbReference>
<dbReference type="SUPFAM" id="SSF47384">
    <property type="entry name" value="Homodimeric domain of signal transducing histidine kinase"/>
    <property type="match status" value="1"/>
</dbReference>
<evidence type="ECO:0000256" key="9">
    <source>
        <dbReference type="ARBA" id="ARBA00022840"/>
    </source>
</evidence>
<dbReference type="Gene3D" id="3.30.450.40">
    <property type="match status" value="1"/>
</dbReference>
<dbReference type="InterPro" id="IPR000700">
    <property type="entry name" value="PAS-assoc_C"/>
</dbReference>
<dbReference type="Gene3D" id="1.10.510.10">
    <property type="entry name" value="Transferase(Phosphotransferase) domain 1"/>
    <property type="match status" value="1"/>
</dbReference>
<dbReference type="Pfam" id="PF00069">
    <property type="entry name" value="Pkinase"/>
    <property type="match status" value="1"/>
</dbReference>
<dbReference type="Pfam" id="PF13191">
    <property type="entry name" value="AAA_16"/>
    <property type="match status" value="1"/>
</dbReference>
<dbReference type="InterPro" id="IPR008207">
    <property type="entry name" value="Sig_transdc_His_kin_Hpt_dom"/>
</dbReference>
<dbReference type="GO" id="GO:0016020">
    <property type="term" value="C:membrane"/>
    <property type="evidence" value="ECO:0007669"/>
    <property type="project" value="UniProtKB-SubCell"/>
</dbReference>
<name>A0A7R6STT1_9GAMM</name>
<evidence type="ECO:0000256" key="14">
    <source>
        <dbReference type="PROSITE-ProRule" id="PRU00169"/>
    </source>
</evidence>
<dbReference type="SMART" id="SM00387">
    <property type="entry name" value="HATPase_c"/>
    <property type="match status" value="1"/>
</dbReference>
<dbReference type="InterPro" id="IPR003661">
    <property type="entry name" value="HisK_dim/P_dom"/>
</dbReference>
<reference evidence="22 23" key="1">
    <citation type="journal article" date="2008" name="Int. J. Syst. Evol. Microbiol.">
        <title>Amphritea japonica sp. nov. and Amphritea balenae sp. nov., isolated from the sediment adjacent to sperm whale carcasses off Kagoshima, Japan.</title>
        <authorList>
            <person name="Miyazaki M."/>
            <person name="Nogi Y."/>
            <person name="Fujiwara Y."/>
            <person name="Kawato M."/>
            <person name="Nagahama T."/>
            <person name="Kubokawa K."/>
            <person name="Horikoshi K."/>
        </authorList>
    </citation>
    <scope>NUCLEOTIDE SEQUENCE [LARGE SCALE GENOMIC DNA]</scope>
    <source>
        <strain evidence="22 23">ATCC BAA-1530</strain>
    </source>
</reference>
<dbReference type="InterPro" id="IPR011009">
    <property type="entry name" value="Kinase-like_dom_sf"/>
</dbReference>
<dbReference type="SUPFAM" id="SSF52172">
    <property type="entry name" value="CheY-like"/>
    <property type="match status" value="1"/>
</dbReference>
<dbReference type="Pfam" id="PF01590">
    <property type="entry name" value="GAF"/>
    <property type="match status" value="1"/>
</dbReference>
<evidence type="ECO:0000256" key="3">
    <source>
        <dbReference type="ARBA" id="ARBA00012438"/>
    </source>
</evidence>
<keyword evidence="9" id="KW-0067">ATP-binding</keyword>
<dbReference type="InterPro" id="IPR011990">
    <property type="entry name" value="TPR-like_helical_dom_sf"/>
</dbReference>
<dbReference type="KEGG" id="ajp:AMJAP_2441"/>
<dbReference type="InterPro" id="IPR003594">
    <property type="entry name" value="HATPase_dom"/>
</dbReference>
<comment type="subcellular location">
    <subcellularLocation>
        <location evidence="2">Membrane</location>
    </subcellularLocation>
</comment>
<dbReference type="Pfam" id="PF00072">
    <property type="entry name" value="Response_reg"/>
    <property type="match status" value="1"/>
</dbReference>
<evidence type="ECO:0000256" key="2">
    <source>
        <dbReference type="ARBA" id="ARBA00004370"/>
    </source>
</evidence>
<evidence type="ECO:0000259" key="16">
    <source>
        <dbReference type="PROSITE" id="PS50011"/>
    </source>
</evidence>
<dbReference type="InterPro" id="IPR029016">
    <property type="entry name" value="GAF-like_dom_sf"/>
</dbReference>
<dbReference type="CDD" id="cd16922">
    <property type="entry name" value="HATPase_EvgS-ArcB-TorS-like"/>
    <property type="match status" value="1"/>
</dbReference>
<dbReference type="Gene3D" id="1.20.120.160">
    <property type="entry name" value="HPT domain"/>
    <property type="match status" value="1"/>
</dbReference>
<dbReference type="SMART" id="SM00091">
    <property type="entry name" value="PAS"/>
    <property type="match status" value="1"/>
</dbReference>
<dbReference type="OrthoDB" id="9801841at2"/>
<dbReference type="PROSITE" id="PS50011">
    <property type="entry name" value="PROTEIN_KINASE_DOM"/>
    <property type="match status" value="1"/>
</dbReference>